<evidence type="ECO:0000256" key="11">
    <source>
        <dbReference type="SAM" id="Phobius"/>
    </source>
</evidence>
<evidence type="ECO:0000256" key="8">
    <source>
        <dbReference type="ARBA" id="ARBA00023136"/>
    </source>
</evidence>
<evidence type="ECO:0000256" key="5">
    <source>
        <dbReference type="ARBA" id="ARBA00022519"/>
    </source>
</evidence>
<dbReference type="EMBL" id="WTVG01000027">
    <property type="protein sequence ID" value="NMG25212.1"/>
    <property type="molecule type" value="Genomic_DNA"/>
</dbReference>
<evidence type="ECO:0000313" key="13">
    <source>
        <dbReference type="EMBL" id="NMG25212.1"/>
    </source>
</evidence>
<evidence type="ECO:0000256" key="1">
    <source>
        <dbReference type="ARBA" id="ARBA00004377"/>
    </source>
</evidence>
<proteinExistence type="inferred from homology"/>
<dbReference type="SUPFAM" id="SSF54523">
    <property type="entry name" value="Pili subunits"/>
    <property type="match status" value="1"/>
</dbReference>
<evidence type="ECO:0000256" key="9">
    <source>
        <dbReference type="ARBA" id="ARBA00025772"/>
    </source>
</evidence>
<dbReference type="InterPro" id="IPR022346">
    <property type="entry name" value="T2SS_GspH"/>
</dbReference>
<evidence type="ECO:0000256" key="10">
    <source>
        <dbReference type="ARBA" id="ARBA00030775"/>
    </source>
</evidence>
<keyword evidence="14" id="KW-1185">Reference proteome</keyword>
<evidence type="ECO:0000259" key="12">
    <source>
        <dbReference type="Pfam" id="PF12019"/>
    </source>
</evidence>
<keyword evidence="7 11" id="KW-1133">Transmembrane helix</keyword>
<keyword evidence="8 11" id="KW-0472">Membrane</keyword>
<comment type="caution">
    <text evidence="13">The sequence shown here is derived from an EMBL/GenBank/DDBJ whole genome shotgun (WGS) entry which is preliminary data.</text>
</comment>
<name>A0ABX1PKW8_9RHOO</name>
<evidence type="ECO:0000256" key="3">
    <source>
        <dbReference type="ARBA" id="ARBA00022475"/>
    </source>
</evidence>
<comment type="similarity">
    <text evidence="9">Belongs to the GSP H family.</text>
</comment>
<dbReference type="Pfam" id="PF07963">
    <property type="entry name" value="N_methyl"/>
    <property type="match status" value="1"/>
</dbReference>
<dbReference type="Pfam" id="PF12019">
    <property type="entry name" value="GspH"/>
    <property type="match status" value="1"/>
</dbReference>
<keyword evidence="6 11" id="KW-0812">Transmembrane</keyword>
<keyword evidence="3" id="KW-1003">Cell membrane</keyword>
<evidence type="ECO:0000256" key="6">
    <source>
        <dbReference type="ARBA" id="ARBA00022692"/>
    </source>
</evidence>
<reference evidence="13" key="1">
    <citation type="submission" date="2019-12" db="EMBL/GenBank/DDBJ databases">
        <title>Comparative genomics gives insights into the taxonomy of the Azoarcus-Aromatoleum group and reveals separate origins of nif in the plant-associated Azoarcus and non-plant-associated Aromatoleum sub-groups.</title>
        <authorList>
            <person name="Lafos M."/>
            <person name="Maluk M."/>
            <person name="Batista M."/>
            <person name="Junghare M."/>
            <person name="Carmona M."/>
            <person name="Faoro H."/>
            <person name="Cruz L.M."/>
            <person name="Battistoni F."/>
            <person name="De Souza E."/>
            <person name="Pedrosa F."/>
            <person name="Chen W.-M."/>
            <person name="Poole P.S."/>
            <person name="Dixon R.A."/>
            <person name="James E.K."/>
        </authorList>
    </citation>
    <scope>NUCLEOTIDE SEQUENCE</scope>
    <source>
        <strain evidence="13">LuFRes1</strain>
    </source>
</reference>
<accession>A0ABX1PKW8</accession>
<dbReference type="PROSITE" id="PS00409">
    <property type="entry name" value="PROKAR_NTER_METHYL"/>
    <property type="match status" value="1"/>
</dbReference>
<feature type="domain" description="General secretion pathway GspH" evidence="12">
    <location>
        <begin position="55"/>
        <end position="149"/>
    </location>
</feature>
<evidence type="ECO:0000256" key="4">
    <source>
        <dbReference type="ARBA" id="ARBA00022481"/>
    </source>
</evidence>
<keyword evidence="5" id="KW-0997">Cell inner membrane</keyword>
<evidence type="ECO:0000256" key="2">
    <source>
        <dbReference type="ARBA" id="ARBA00021549"/>
    </source>
</evidence>
<dbReference type="RefSeq" id="WP_169118579.1">
    <property type="nucleotide sequence ID" value="NZ_WTVG02000040.1"/>
</dbReference>
<dbReference type="InterPro" id="IPR012902">
    <property type="entry name" value="N_methyl_site"/>
</dbReference>
<comment type="subcellular location">
    <subcellularLocation>
        <location evidence="1">Cell inner membrane</location>
        <topology evidence="1">Single-pass membrane protein</topology>
    </subcellularLocation>
</comment>
<dbReference type="Proteomes" id="UP000615989">
    <property type="component" value="Unassembled WGS sequence"/>
</dbReference>
<protein>
    <recommendedName>
        <fullName evidence="2">Type II secretion system protein H</fullName>
    </recommendedName>
    <alternativeName>
        <fullName evidence="10">General secretion pathway protein H</fullName>
    </alternativeName>
</protein>
<evidence type="ECO:0000313" key="14">
    <source>
        <dbReference type="Proteomes" id="UP000615989"/>
    </source>
</evidence>
<keyword evidence="4" id="KW-0488">Methylation</keyword>
<feature type="transmembrane region" description="Helical" evidence="11">
    <location>
        <begin position="20"/>
        <end position="42"/>
    </location>
</feature>
<gene>
    <name evidence="13" type="ORF">GO606_10835</name>
</gene>
<evidence type="ECO:0000256" key="7">
    <source>
        <dbReference type="ARBA" id="ARBA00022989"/>
    </source>
</evidence>
<dbReference type="InterPro" id="IPR045584">
    <property type="entry name" value="Pilin-like"/>
</dbReference>
<sequence>MSFNSSGSALRPAQPAGGFTLVELIVAFAVATLIMAATPLAVMKVRDAVQYRSTVRNVMSELRLARNQSVLSGRPVAFEVNVGTRQFGTGSTGRPIPEGLGFDAVVAANEISTDGGARIRFFPDGSSTGGSVMIFRQPQGDGVRLRVDWLLGRVTQEPLDVSR</sequence>
<organism evidence="13 14">
    <name type="scientific">Aromatoleum anaerobium</name>
    <dbReference type="NCBI Taxonomy" id="182180"/>
    <lineage>
        <taxon>Bacteria</taxon>
        <taxon>Pseudomonadati</taxon>
        <taxon>Pseudomonadota</taxon>
        <taxon>Betaproteobacteria</taxon>
        <taxon>Rhodocyclales</taxon>
        <taxon>Rhodocyclaceae</taxon>
        <taxon>Aromatoleum</taxon>
    </lineage>
</organism>